<accession>A0ABD3QPG6</accession>
<evidence type="ECO:0000256" key="1">
    <source>
        <dbReference type="ARBA" id="ARBA00022679"/>
    </source>
</evidence>
<dbReference type="GO" id="GO:0006673">
    <property type="term" value="P:inositol phosphoceramide metabolic process"/>
    <property type="evidence" value="ECO:0007669"/>
    <property type="project" value="UniProtKB-ARBA"/>
</dbReference>
<dbReference type="PANTHER" id="PTHR32385">
    <property type="entry name" value="MANNOSYL PHOSPHORYLINOSITOL CERAMIDE SYNTHASE"/>
    <property type="match status" value="1"/>
</dbReference>
<evidence type="ECO:0000313" key="2">
    <source>
        <dbReference type="EMBL" id="KAL3802308.1"/>
    </source>
</evidence>
<dbReference type="SUPFAM" id="SSF53448">
    <property type="entry name" value="Nucleotide-diphospho-sugar transferases"/>
    <property type="match status" value="1"/>
</dbReference>
<evidence type="ECO:0008006" key="4">
    <source>
        <dbReference type="Google" id="ProtNLM"/>
    </source>
</evidence>
<dbReference type="Proteomes" id="UP001530315">
    <property type="component" value="Unassembled WGS sequence"/>
</dbReference>
<name>A0ABD3QPG6_9STRA</name>
<dbReference type="PANTHER" id="PTHR32385:SF23">
    <property type="entry name" value="NUCLEOTIDE-DIPHOSPHO-SUGAR TRANSFERASE"/>
    <property type="match status" value="1"/>
</dbReference>
<organism evidence="2 3">
    <name type="scientific">Stephanodiscus triporus</name>
    <dbReference type="NCBI Taxonomy" id="2934178"/>
    <lineage>
        <taxon>Eukaryota</taxon>
        <taxon>Sar</taxon>
        <taxon>Stramenopiles</taxon>
        <taxon>Ochrophyta</taxon>
        <taxon>Bacillariophyta</taxon>
        <taxon>Coscinodiscophyceae</taxon>
        <taxon>Thalassiosirophycidae</taxon>
        <taxon>Stephanodiscales</taxon>
        <taxon>Stephanodiscaceae</taxon>
        <taxon>Stephanodiscus</taxon>
    </lineage>
</organism>
<dbReference type="InterPro" id="IPR051706">
    <property type="entry name" value="Glycosyltransferase_domain"/>
</dbReference>
<comment type="caution">
    <text evidence="2">The sequence shown here is derived from an EMBL/GenBank/DDBJ whole genome shotgun (WGS) entry which is preliminary data.</text>
</comment>
<dbReference type="GO" id="GO:0016740">
    <property type="term" value="F:transferase activity"/>
    <property type="evidence" value="ECO:0007669"/>
    <property type="project" value="UniProtKB-KW"/>
</dbReference>
<keyword evidence="3" id="KW-1185">Reference proteome</keyword>
<proteinExistence type="predicted"/>
<dbReference type="InterPro" id="IPR007577">
    <property type="entry name" value="GlycoTrfase_DXD_sugar-bd_CS"/>
</dbReference>
<dbReference type="Gene3D" id="3.90.550.20">
    <property type="match status" value="1"/>
</dbReference>
<gene>
    <name evidence="2" type="ORF">ACHAW5_000030</name>
</gene>
<dbReference type="AlphaFoldDB" id="A0ABD3QPG6"/>
<dbReference type="Pfam" id="PF04488">
    <property type="entry name" value="Gly_transf_sug"/>
    <property type="match status" value="1"/>
</dbReference>
<reference evidence="2 3" key="1">
    <citation type="submission" date="2024-10" db="EMBL/GenBank/DDBJ databases">
        <title>Updated reference genomes for cyclostephanoid diatoms.</title>
        <authorList>
            <person name="Roberts W.R."/>
            <person name="Alverson A.J."/>
        </authorList>
    </citation>
    <scope>NUCLEOTIDE SEQUENCE [LARGE SCALE GENOMIC DNA]</scope>
    <source>
        <strain evidence="2 3">AJA276-08</strain>
    </source>
</reference>
<dbReference type="GO" id="GO:0006688">
    <property type="term" value="P:glycosphingolipid biosynthetic process"/>
    <property type="evidence" value="ECO:0007669"/>
    <property type="project" value="UniProtKB-ARBA"/>
</dbReference>
<sequence>MIARHYPDFLDVYSSLPHRIMRADAARYFVLHRHGGLYLDMDYEVLVNFWDRLPDDVPALVQSYSRYLERTQNSLMSSPPGHPLWPIAWDLIAERAKSGSTDPIYVTGPRMMDEAIRIYSATKTNTTTSSPSSRSGGIRILSCENWQRVTWGEERSAIHTLWKMFAYSVGIFEDCGDVRDSRCQLGIHHGTTMWY</sequence>
<dbReference type="InterPro" id="IPR029044">
    <property type="entry name" value="Nucleotide-diphossugar_trans"/>
</dbReference>
<protein>
    <recommendedName>
        <fullName evidence="4">Initiation-specific alpha-1,6-mannosyltransferase</fullName>
    </recommendedName>
</protein>
<dbReference type="EMBL" id="JALLAZ020000148">
    <property type="protein sequence ID" value="KAL3802308.1"/>
    <property type="molecule type" value="Genomic_DNA"/>
</dbReference>
<evidence type="ECO:0000313" key="3">
    <source>
        <dbReference type="Proteomes" id="UP001530315"/>
    </source>
</evidence>
<dbReference type="GO" id="GO:0016020">
    <property type="term" value="C:membrane"/>
    <property type="evidence" value="ECO:0007669"/>
    <property type="project" value="GOC"/>
</dbReference>
<keyword evidence="1" id="KW-0808">Transferase</keyword>